<feature type="domain" description="Kinetochore protein NDC80 loop region" evidence="14">
    <location>
        <begin position="404"/>
        <end position="627"/>
    </location>
</feature>
<dbReference type="FunFam" id="1.10.418.30:FF:000002">
    <property type="entry name" value="NDC80, kinetochore complex component"/>
    <property type="match status" value="1"/>
</dbReference>
<dbReference type="InterPro" id="IPR038273">
    <property type="entry name" value="Ndc80_sf"/>
</dbReference>
<dbReference type="GO" id="GO:0051315">
    <property type="term" value="P:attachment of mitotic spindle microtubules to kinetochore"/>
    <property type="evidence" value="ECO:0007669"/>
    <property type="project" value="UniProtKB-UniRule"/>
</dbReference>
<feature type="domain" description="Kinetochore protein Ndc80 CH" evidence="13">
    <location>
        <begin position="95"/>
        <end position="221"/>
    </location>
</feature>
<evidence type="ECO:0000313" key="16">
    <source>
        <dbReference type="Proteomes" id="UP001146120"/>
    </source>
</evidence>
<evidence type="ECO:0000259" key="13">
    <source>
        <dbReference type="Pfam" id="PF03801"/>
    </source>
</evidence>
<keyword evidence="16" id="KW-1185">Reference proteome</keyword>
<dbReference type="GO" id="GO:0031262">
    <property type="term" value="C:Ndc80 complex"/>
    <property type="evidence" value="ECO:0007669"/>
    <property type="project" value="UniProtKB-UniRule"/>
</dbReference>
<accession>A0AAV2ZDU5</accession>
<dbReference type="GO" id="GO:0051301">
    <property type="term" value="P:cell division"/>
    <property type="evidence" value="ECO:0007669"/>
    <property type="project" value="UniProtKB-UniRule"/>
</dbReference>
<keyword evidence="5 10" id="KW-0995">Kinetochore</keyword>
<evidence type="ECO:0000256" key="9">
    <source>
        <dbReference type="ARBA" id="ARBA00023328"/>
    </source>
</evidence>
<dbReference type="InterPro" id="IPR005550">
    <property type="entry name" value="Kinetochore_Ndc80"/>
</dbReference>
<feature type="coiled-coil region" evidence="11">
    <location>
        <begin position="525"/>
        <end position="597"/>
    </location>
</feature>
<gene>
    <name evidence="15" type="ORF">N0F65_002900</name>
</gene>
<comment type="subunit">
    <text evidence="10">Component of the NDC80 complex.</text>
</comment>
<dbReference type="AlphaFoldDB" id="A0AAV2ZDU5"/>
<evidence type="ECO:0000256" key="6">
    <source>
        <dbReference type="ARBA" id="ARBA00023054"/>
    </source>
</evidence>
<keyword evidence="7 10" id="KW-0539">Nucleus</keyword>
<comment type="similarity">
    <text evidence="1 10">Belongs to the NDC80/HEC1 family.</text>
</comment>
<comment type="subcellular location">
    <subcellularLocation>
        <location evidence="10">Chromosome</location>
        <location evidence="10">Centromere</location>
        <location evidence="10">Kinetochore</location>
    </subcellularLocation>
    <subcellularLocation>
        <location evidence="10">Nucleus</location>
    </subcellularLocation>
</comment>
<keyword evidence="2 10" id="KW-0158">Chromosome</keyword>
<dbReference type="GO" id="GO:0005815">
    <property type="term" value="C:microtubule organizing center"/>
    <property type="evidence" value="ECO:0007669"/>
    <property type="project" value="UniProtKB-ARBA"/>
</dbReference>
<proteinExistence type="inferred from homology"/>
<evidence type="ECO:0000256" key="1">
    <source>
        <dbReference type="ARBA" id="ARBA00007050"/>
    </source>
</evidence>
<sequence length="632" mass="71700">MSMRRTTLGPISSSQLNARSTIASNASARVSVGAGTGAKPTALRRSVGLTGGAPTRRVSTAARLPPAPAPRTSTSRQSAGSVGAGINGRRSSAYGSRGSIAQRGSRADPRPLTDKAYMNSCIHSLIEFLSDRQYDHVLSPKILKGPTKKDFRNIIQFLFRQIDPNYEFGPKFEDDVAMLFKNLRYPFAISKTALVAVGSPHTWPALLGTIAWIIELLSYDEEVQRSSSAEDFDGEIADKAFFEYLGNAYRSFMAADDEHYNALEQQLYQRVGDRNQVIRDETSAVEQANETLRRRIEQAKVAKSSLPALNSKKADYLSDREKFKTLVAKLQAHQLSVDEKTREREEELRVKEMQLAERQREIQALHVRIENQELSAEDVEHVAKERARLQEQIQLVAQRQKDIQSTIWRQETQIAGQMDKLEELVKRYSETATRMKLVPAMAKNANGMDYEIEIDAHTGGDTVAQNLSIHLKHTIRPALVSLKRNRVERASVALDEALELQTDVEKSEQLVKFEHQKNHTMDAKLKKFEEVNRREREMLNDTQRHHMAHAEEVEMQIERIQNERDSATIAMQSRQQLEQAKRAYAAMEETYRRLLEKNRLEMANVLVACTDHKETVNRQISSLEAEVNAFWS</sequence>
<evidence type="ECO:0000256" key="4">
    <source>
        <dbReference type="ARBA" id="ARBA00022776"/>
    </source>
</evidence>
<feature type="compositionally biased region" description="Low complexity" evidence="12">
    <location>
        <begin position="88"/>
        <end position="99"/>
    </location>
</feature>
<dbReference type="Proteomes" id="UP001146120">
    <property type="component" value="Unassembled WGS sequence"/>
</dbReference>
<dbReference type="InterPro" id="IPR057091">
    <property type="entry name" value="NDC80_loop"/>
</dbReference>
<evidence type="ECO:0000256" key="8">
    <source>
        <dbReference type="ARBA" id="ARBA00023306"/>
    </source>
</evidence>
<dbReference type="Pfam" id="PF24487">
    <property type="entry name" value="NDC80_loop"/>
    <property type="match status" value="1"/>
</dbReference>
<organism evidence="15 16">
    <name type="scientific">Lagenidium giganteum</name>
    <dbReference type="NCBI Taxonomy" id="4803"/>
    <lineage>
        <taxon>Eukaryota</taxon>
        <taxon>Sar</taxon>
        <taxon>Stramenopiles</taxon>
        <taxon>Oomycota</taxon>
        <taxon>Peronosporomycetes</taxon>
        <taxon>Pythiales</taxon>
        <taxon>Pythiaceae</taxon>
    </lineage>
</organism>
<keyword evidence="3 10" id="KW-0132">Cell division</keyword>
<dbReference type="PANTHER" id="PTHR10643">
    <property type="entry name" value="KINETOCHORE PROTEIN NDC80"/>
    <property type="match status" value="1"/>
</dbReference>
<comment type="function">
    <text evidence="10">Acts as a component of the essential kinetochore-associated NDC80 complex, which is required for chromosome segregation and spindle checkpoint activity.</text>
</comment>
<feature type="region of interest" description="Disordered" evidence="12">
    <location>
        <begin position="33"/>
        <end position="112"/>
    </location>
</feature>
<reference evidence="15" key="1">
    <citation type="submission" date="2022-11" db="EMBL/GenBank/DDBJ databases">
        <authorList>
            <person name="Morgan W.R."/>
            <person name="Tartar A."/>
        </authorList>
    </citation>
    <scope>NUCLEOTIDE SEQUENCE</scope>
    <source>
        <strain evidence="15">ARSEF 373</strain>
    </source>
</reference>
<evidence type="ECO:0000256" key="3">
    <source>
        <dbReference type="ARBA" id="ARBA00022618"/>
    </source>
</evidence>
<evidence type="ECO:0000256" key="11">
    <source>
        <dbReference type="SAM" id="Coils"/>
    </source>
</evidence>
<dbReference type="PANTHER" id="PTHR10643:SF2">
    <property type="entry name" value="KINETOCHORE PROTEIN NDC80 HOMOLOG"/>
    <property type="match status" value="1"/>
</dbReference>
<evidence type="ECO:0000313" key="15">
    <source>
        <dbReference type="EMBL" id="DBA03492.1"/>
    </source>
</evidence>
<keyword evidence="9 10" id="KW-0137">Centromere</keyword>
<evidence type="ECO:0000259" key="14">
    <source>
        <dbReference type="Pfam" id="PF24487"/>
    </source>
</evidence>
<evidence type="ECO:0000256" key="2">
    <source>
        <dbReference type="ARBA" id="ARBA00022454"/>
    </source>
</evidence>
<dbReference type="Pfam" id="PF03801">
    <property type="entry name" value="Ndc80_HEC"/>
    <property type="match status" value="1"/>
</dbReference>
<dbReference type="Gene3D" id="1.10.418.30">
    <property type="entry name" value="Ncd80 complex, Ncd80 subunit"/>
    <property type="match status" value="1"/>
</dbReference>
<protein>
    <recommendedName>
        <fullName evidence="10">Kinetochore protein NDC80</fullName>
    </recommendedName>
</protein>
<evidence type="ECO:0000256" key="5">
    <source>
        <dbReference type="ARBA" id="ARBA00022838"/>
    </source>
</evidence>
<dbReference type="EMBL" id="DAKRPA010000019">
    <property type="protein sequence ID" value="DBA03492.1"/>
    <property type="molecule type" value="Genomic_DNA"/>
</dbReference>
<dbReference type="InterPro" id="IPR055260">
    <property type="entry name" value="Ndc80_CH"/>
</dbReference>
<dbReference type="GO" id="GO:0005634">
    <property type="term" value="C:nucleus"/>
    <property type="evidence" value="ECO:0007669"/>
    <property type="project" value="UniProtKB-SubCell"/>
</dbReference>
<comment type="caution">
    <text evidence="15">The sequence shown here is derived from an EMBL/GenBank/DDBJ whole genome shotgun (WGS) entry which is preliminary data.</text>
</comment>
<dbReference type="GO" id="GO:0000226">
    <property type="term" value="P:microtubule cytoskeleton organization"/>
    <property type="evidence" value="ECO:0007669"/>
    <property type="project" value="UniProtKB-ARBA"/>
</dbReference>
<reference evidence="15" key="2">
    <citation type="journal article" date="2023" name="Microbiol Resour">
        <title>Decontamination and Annotation of the Draft Genome Sequence of the Oomycete Lagenidium giganteum ARSEF 373.</title>
        <authorList>
            <person name="Morgan W.R."/>
            <person name="Tartar A."/>
        </authorList>
    </citation>
    <scope>NUCLEOTIDE SEQUENCE</scope>
    <source>
        <strain evidence="15">ARSEF 373</strain>
    </source>
</reference>
<name>A0AAV2ZDU5_9STRA</name>
<keyword evidence="6 11" id="KW-0175">Coiled coil</keyword>
<dbReference type="GO" id="GO:0005737">
    <property type="term" value="C:cytoplasm"/>
    <property type="evidence" value="ECO:0007669"/>
    <property type="project" value="UniProtKB-ARBA"/>
</dbReference>
<keyword evidence="4 10" id="KW-0498">Mitosis</keyword>
<evidence type="ECO:0000256" key="12">
    <source>
        <dbReference type="SAM" id="MobiDB-lite"/>
    </source>
</evidence>
<keyword evidence="8 10" id="KW-0131">Cell cycle</keyword>
<feature type="compositionally biased region" description="Low complexity" evidence="12">
    <location>
        <begin position="59"/>
        <end position="76"/>
    </location>
</feature>
<evidence type="ECO:0000256" key="7">
    <source>
        <dbReference type="ARBA" id="ARBA00023242"/>
    </source>
</evidence>
<evidence type="ECO:0000256" key="10">
    <source>
        <dbReference type="RuleBase" id="RU368072"/>
    </source>
</evidence>